<dbReference type="Proteomes" id="UP000182409">
    <property type="component" value="Unassembled WGS sequence"/>
</dbReference>
<dbReference type="GO" id="GO:0006355">
    <property type="term" value="P:regulation of DNA-templated transcription"/>
    <property type="evidence" value="ECO:0007669"/>
    <property type="project" value="InterPro"/>
</dbReference>
<dbReference type="InterPro" id="IPR003593">
    <property type="entry name" value="AAA+_ATPase"/>
</dbReference>
<dbReference type="SMART" id="SM00382">
    <property type="entry name" value="AAA"/>
    <property type="match status" value="1"/>
</dbReference>
<feature type="domain" description="Sigma-54 factor interaction" evidence="4">
    <location>
        <begin position="151"/>
        <end position="380"/>
    </location>
</feature>
<dbReference type="SUPFAM" id="SSF52540">
    <property type="entry name" value="P-loop containing nucleoside triphosphate hydrolases"/>
    <property type="match status" value="1"/>
</dbReference>
<dbReference type="PROSITE" id="PS00675">
    <property type="entry name" value="SIGMA54_INTERACT_1"/>
    <property type="match status" value="1"/>
</dbReference>
<dbReference type="CDD" id="cd00009">
    <property type="entry name" value="AAA"/>
    <property type="match status" value="1"/>
</dbReference>
<sequence length="478" mass="52709">MTAHFFILALGVHREISDILHRASRLPNLVVASASYFQEAVSICENSRVPPGLIICESSSTAETQAKKIEALSQLATDATILVVSDDVSLVQVSAQSNVCNVSRAKLLQEIVARINRPRNAPATPATSPSPANALASSMPHVVHFAGGGFMLAASPAMFKVTRQLETIAPHDVPVLITGESGVGKEMVAKLVHHLSHRSAHPFMKVNCAALPHDLLESELFGYEAGAFSGATKSKPGKFEQCDGGTLLLDELGEMSPALQAKLLHVLQDGTFSRLGSRGESKVDVRIIAATNIDIAEAIKGNRFREDLYYRLNVFSFHIPPLRERRMEIPYLAQYITADIARAYKVDPIDYSPSLMEKMMNYRWPGNVREFANFIKRYLILRDEGQAMTDLIVPGCASVQDPMVIFPALPGPATYAAEVHDIPVDRTMEAEELRLLLNRTHWNRRVAAEQLNMRYRDFLGKMKRCGLDSYSSLDRAGI</sequence>
<evidence type="ECO:0000256" key="2">
    <source>
        <dbReference type="ARBA" id="ARBA00022840"/>
    </source>
</evidence>
<evidence type="ECO:0000313" key="6">
    <source>
        <dbReference type="Proteomes" id="UP000182409"/>
    </source>
</evidence>
<dbReference type="RefSeq" id="WP_074655224.1">
    <property type="nucleotide sequence ID" value="NZ_FNSD01000001.1"/>
</dbReference>
<name>A0A1H4SI41_9BACT</name>
<dbReference type="Gene3D" id="3.40.50.300">
    <property type="entry name" value="P-loop containing nucleotide triphosphate hydrolases"/>
    <property type="match status" value="1"/>
</dbReference>
<keyword evidence="3" id="KW-0238">DNA-binding</keyword>
<dbReference type="PANTHER" id="PTHR32071">
    <property type="entry name" value="TRANSCRIPTIONAL REGULATORY PROTEIN"/>
    <property type="match status" value="1"/>
</dbReference>
<dbReference type="InterPro" id="IPR025662">
    <property type="entry name" value="Sigma_54_int_dom_ATP-bd_1"/>
</dbReference>
<keyword evidence="1" id="KW-0547">Nucleotide-binding</keyword>
<dbReference type="PANTHER" id="PTHR32071:SF117">
    <property type="entry name" value="PTS-DEPENDENT DIHYDROXYACETONE KINASE OPERON REGULATORY PROTEIN-RELATED"/>
    <property type="match status" value="1"/>
</dbReference>
<reference evidence="5 6" key="1">
    <citation type="submission" date="2016-10" db="EMBL/GenBank/DDBJ databases">
        <authorList>
            <person name="de Groot N.N."/>
        </authorList>
    </citation>
    <scope>NUCLEOTIDE SEQUENCE [LARGE SCALE GENOMIC DNA]</scope>
    <source>
        <strain evidence="5 6">AB35.6</strain>
    </source>
</reference>
<dbReference type="AlphaFoldDB" id="A0A1H4SI41"/>
<dbReference type="FunFam" id="3.40.50.300:FF:000006">
    <property type="entry name" value="DNA-binding transcriptional regulator NtrC"/>
    <property type="match status" value="1"/>
</dbReference>
<dbReference type="InterPro" id="IPR027417">
    <property type="entry name" value="P-loop_NTPase"/>
</dbReference>
<protein>
    <submittedName>
        <fullName evidence="5">Sigma-54 interaction domain-containing protein</fullName>
    </submittedName>
</protein>
<gene>
    <name evidence="5" type="ORF">SAMN05443244_3459</name>
</gene>
<dbReference type="Gene3D" id="1.10.10.60">
    <property type="entry name" value="Homeodomain-like"/>
    <property type="match status" value="1"/>
</dbReference>
<organism evidence="5 6">
    <name type="scientific">Terriglobus roseus</name>
    <dbReference type="NCBI Taxonomy" id="392734"/>
    <lineage>
        <taxon>Bacteria</taxon>
        <taxon>Pseudomonadati</taxon>
        <taxon>Acidobacteriota</taxon>
        <taxon>Terriglobia</taxon>
        <taxon>Terriglobales</taxon>
        <taxon>Acidobacteriaceae</taxon>
        <taxon>Terriglobus</taxon>
    </lineage>
</organism>
<evidence type="ECO:0000259" key="4">
    <source>
        <dbReference type="PROSITE" id="PS50045"/>
    </source>
</evidence>
<dbReference type="Pfam" id="PF00158">
    <property type="entry name" value="Sigma54_activat"/>
    <property type="match status" value="1"/>
</dbReference>
<dbReference type="InterPro" id="IPR002078">
    <property type="entry name" value="Sigma_54_int"/>
</dbReference>
<dbReference type="Pfam" id="PF25601">
    <property type="entry name" value="AAA_lid_14"/>
    <property type="match status" value="1"/>
</dbReference>
<evidence type="ECO:0000256" key="3">
    <source>
        <dbReference type="ARBA" id="ARBA00023125"/>
    </source>
</evidence>
<keyword evidence="2" id="KW-0067">ATP-binding</keyword>
<accession>A0A1H4SI41</accession>
<dbReference type="EMBL" id="FNSD01000001">
    <property type="protein sequence ID" value="SEC43768.1"/>
    <property type="molecule type" value="Genomic_DNA"/>
</dbReference>
<dbReference type="OrthoDB" id="9771372at2"/>
<dbReference type="InterPro" id="IPR058031">
    <property type="entry name" value="AAA_lid_NorR"/>
</dbReference>
<evidence type="ECO:0000313" key="5">
    <source>
        <dbReference type="EMBL" id="SEC43768.1"/>
    </source>
</evidence>
<proteinExistence type="predicted"/>
<evidence type="ECO:0000256" key="1">
    <source>
        <dbReference type="ARBA" id="ARBA00022741"/>
    </source>
</evidence>
<dbReference type="GO" id="GO:0003677">
    <property type="term" value="F:DNA binding"/>
    <property type="evidence" value="ECO:0007669"/>
    <property type="project" value="UniProtKB-KW"/>
</dbReference>
<dbReference type="GO" id="GO:0005524">
    <property type="term" value="F:ATP binding"/>
    <property type="evidence" value="ECO:0007669"/>
    <property type="project" value="UniProtKB-KW"/>
</dbReference>
<dbReference type="PROSITE" id="PS50045">
    <property type="entry name" value="SIGMA54_INTERACT_4"/>
    <property type="match status" value="1"/>
</dbReference>
<dbReference type="Gene3D" id="1.10.8.60">
    <property type="match status" value="1"/>
</dbReference>